<accession>A0A9P0NA47</accession>
<name>A0A9P0NA47_APHGO</name>
<dbReference type="PANTHER" id="PTHR21219">
    <property type="entry name" value="FI19613P1"/>
    <property type="match status" value="1"/>
</dbReference>
<feature type="region of interest" description="Disordered" evidence="1">
    <location>
        <begin position="654"/>
        <end position="673"/>
    </location>
</feature>
<evidence type="ECO:0000313" key="2">
    <source>
        <dbReference type="EMBL" id="CAH1712561.1"/>
    </source>
</evidence>
<dbReference type="EMBL" id="OU899034">
    <property type="protein sequence ID" value="CAH1712561.1"/>
    <property type="molecule type" value="Genomic_DNA"/>
</dbReference>
<proteinExistence type="predicted"/>
<dbReference type="Proteomes" id="UP001154329">
    <property type="component" value="Chromosome 1"/>
</dbReference>
<feature type="region of interest" description="Disordered" evidence="1">
    <location>
        <begin position="1064"/>
        <end position="1109"/>
    </location>
</feature>
<protein>
    <recommendedName>
        <fullName evidence="4">PID domain-containing protein</fullName>
    </recommendedName>
</protein>
<feature type="compositionally biased region" description="Basic residues" evidence="1">
    <location>
        <begin position="1024"/>
        <end position="1042"/>
    </location>
</feature>
<feature type="region of interest" description="Disordered" evidence="1">
    <location>
        <begin position="507"/>
        <end position="536"/>
    </location>
</feature>
<evidence type="ECO:0000313" key="3">
    <source>
        <dbReference type="Proteomes" id="UP001154329"/>
    </source>
</evidence>
<feature type="compositionally biased region" description="Low complexity" evidence="1">
    <location>
        <begin position="450"/>
        <end position="461"/>
    </location>
</feature>
<gene>
    <name evidence="2" type="ORF">APHIGO_LOCUS2055</name>
</gene>
<feature type="compositionally biased region" description="Basic residues" evidence="1">
    <location>
        <begin position="655"/>
        <end position="664"/>
    </location>
</feature>
<feature type="compositionally biased region" description="Low complexity" evidence="1">
    <location>
        <begin position="780"/>
        <end position="791"/>
    </location>
</feature>
<reference evidence="2" key="1">
    <citation type="submission" date="2022-02" db="EMBL/GenBank/DDBJ databases">
        <authorList>
            <person name="King R."/>
        </authorList>
    </citation>
    <scope>NUCLEOTIDE SEQUENCE</scope>
</reference>
<feature type="region of interest" description="Disordered" evidence="1">
    <location>
        <begin position="998"/>
        <end position="1048"/>
    </location>
</feature>
<dbReference type="AlphaFoldDB" id="A0A9P0NA47"/>
<dbReference type="PANTHER" id="PTHR21219:SF4">
    <property type="entry name" value="PID DOMAIN-CONTAINING PROTEIN"/>
    <property type="match status" value="1"/>
</dbReference>
<keyword evidence="3" id="KW-1185">Reference proteome</keyword>
<feature type="region of interest" description="Disordered" evidence="1">
    <location>
        <begin position="707"/>
        <end position="791"/>
    </location>
</feature>
<feature type="compositionally biased region" description="Basic residues" evidence="1">
    <location>
        <begin position="723"/>
        <end position="733"/>
    </location>
</feature>
<feature type="compositionally biased region" description="Low complexity" evidence="1">
    <location>
        <begin position="998"/>
        <end position="1023"/>
    </location>
</feature>
<feature type="region of interest" description="Disordered" evidence="1">
    <location>
        <begin position="809"/>
        <end position="845"/>
    </location>
</feature>
<reference evidence="2" key="2">
    <citation type="submission" date="2022-10" db="EMBL/GenBank/DDBJ databases">
        <authorList>
            <consortium name="ENA_rothamsted_submissions"/>
            <consortium name="culmorum"/>
            <person name="King R."/>
        </authorList>
    </citation>
    <scope>NUCLEOTIDE SEQUENCE</scope>
</reference>
<feature type="region of interest" description="Disordered" evidence="1">
    <location>
        <begin position="396"/>
        <end position="461"/>
    </location>
</feature>
<sequence>MVLRPSDEYGGYTMDNYPQNGGGGHHFYESIKTELESFRLRGADEDFSPSVAASSEALLSDDTSSIASKKRIDSMFKTTASVTGDTKRTFHYRVGRQTKSLQADDNNHYNGGTGGDYFDYGYAAETNDRNNNNKNTVQEKIEKMFAEISSSELDTDVSMDSAAPAADTGSNKFHVQYIGCAGLSGKISSLEGLQQPVRDMYFGYRENQHHYRGGYYHDDDDDDEDVRTATRRDFSGLLEISAAGLTIRYRNGLGELEQRTNAFPSIAVWAALKYVCRRRSPIPQRRIAGEATAGGVGGYEYAFLPLIADPDGSDKAALFRDMDPGDRARLDAAGDHAPVFAVVTRAAGKRLECHGFACETENDALLMAANLYGALVAAMSSTTAVDADVPTADDGAGRLATAPQARRVIRQRNGFTSMSSTAGSSVAGGGVAEEAPALPPPRPPRRNKKSTASSVTSATSVGDDVGISSAITSVPANGDDGGGGEVCSGAKTFQLTVRQAPSLQRGVCNSSSVAGPAAADAQNRNTRQQRSDGGGDILTKVAIPRSRSFLNSNGLASTKYSRRAAGCGIETAATDRRRRRSNGSGVMGFSEMFNEFRAQEGLNNMDDILNAIINVEGMSYNDLKPIYKEFLMKLALTLTKDELYQRTKAIMTEQKRKRNNKRRPAVATQAAGRGRRLNDKLRDAFDLRAAKSRISAVLLPDFCKRKTGRNRAKQKQQLLQRHQQQKQQRRRRCSCIAGSSAEVRPAVQVDRKPERKFQRRAVAGKRSAAIASASKGRLQTSGTSSSPVCSTSDDSDFFAAVALRQRQRQHQQLQQQLLKQPPPLLYKKSSKKRSDGGRGTATASEGSCLHRASSGYFSCSECSAGDAADDGGGACSYCDSGAAEPTASLVSCSCDSDSCADSDKCYCGKPRRPRNIFDELKSRGFAASESSVSRADSPGTAWKKNELLMLLQQRHDESSPAATGSGGVRCGIEPSKSIEYLQMTRRAACPGGADLAAGRAAVGSSSSPSSSLSAATVYSSSSAVHKRRPQPSRGAKHHHRRSGSSGSDNFRAIDYALFAATGDAAGQRKSRGSGGIRQNHRRPDCAPSADGRRRAAAGSSVPNRRSYSSEAVHMTGCRVQYGGHARQPALVQHTKLAARRHSVHDGGVDDVLSSFFKSGIENSLGYYP</sequence>
<organism evidence="2 3">
    <name type="scientific">Aphis gossypii</name>
    <name type="common">Cotton aphid</name>
    <dbReference type="NCBI Taxonomy" id="80765"/>
    <lineage>
        <taxon>Eukaryota</taxon>
        <taxon>Metazoa</taxon>
        <taxon>Ecdysozoa</taxon>
        <taxon>Arthropoda</taxon>
        <taxon>Hexapoda</taxon>
        <taxon>Insecta</taxon>
        <taxon>Pterygota</taxon>
        <taxon>Neoptera</taxon>
        <taxon>Paraneoptera</taxon>
        <taxon>Hemiptera</taxon>
        <taxon>Sternorrhyncha</taxon>
        <taxon>Aphidomorpha</taxon>
        <taxon>Aphidoidea</taxon>
        <taxon>Aphididae</taxon>
        <taxon>Aphidini</taxon>
        <taxon>Aphis</taxon>
        <taxon>Aphis</taxon>
    </lineage>
</organism>
<evidence type="ECO:0000256" key="1">
    <source>
        <dbReference type="SAM" id="MobiDB-lite"/>
    </source>
</evidence>
<evidence type="ECO:0008006" key="4">
    <source>
        <dbReference type="Google" id="ProtNLM"/>
    </source>
</evidence>
<feature type="compositionally biased region" description="Low complexity" evidence="1">
    <location>
        <begin position="810"/>
        <end position="819"/>
    </location>
</feature>